<dbReference type="Pfam" id="PF03900">
    <property type="entry name" value="Porphobil_deamC"/>
    <property type="match status" value="1"/>
</dbReference>
<keyword evidence="4 6" id="KW-0627">Porphyrin biosynthesis</keyword>
<dbReference type="InterPro" id="IPR022417">
    <property type="entry name" value="Porphobilin_deaminase_N"/>
</dbReference>
<dbReference type="PANTHER" id="PTHR11557:SF0">
    <property type="entry name" value="PORPHOBILINOGEN DEAMINASE"/>
    <property type="match status" value="1"/>
</dbReference>
<dbReference type="NCBIfam" id="TIGR00212">
    <property type="entry name" value="hemC"/>
    <property type="match status" value="1"/>
</dbReference>
<evidence type="ECO:0000313" key="10">
    <source>
        <dbReference type="Proteomes" id="UP000621500"/>
    </source>
</evidence>
<dbReference type="EC" id="2.5.1.61" evidence="6"/>
<comment type="similarity">
    <text evidence="2 6">Belongs to the HMBS family.</text>
</comment>
<dbReference type="PROSITE" id="PS00533">
    <property type="entry name" value="PORPHOBILINOGEN_DEAM"/>
    <property type="match status" value="1"/>
</dbReference>
<evidence type="ECO:0000259" key="7">
    <source>
        <dbReference type="Pfam" id="PF01379"/>
    </source>
</evidence>
<feature type="modified residue" description="S-(dipyrrolylmethanemethyl)cysteine" evidence="6">
    <location>
        <position position="266"/>
    </location>
</feature>
<dbReference type="InterPro" id="IPR000860">
    <property type="entry name" value="HemC"/>
</dbReference>
<reference evidence="9 10" key="1">
    <citation type="submission" date="2021-01" db="EMBL/GenBank/DDBJ databases">
        <title>Whole genome shotgun sequence of Plantactinospora mayteni NBRC 109088.</title>
        <authorList>
            <person name="Komaki H."/>
            <person name="Tamura T."/>
        </authorList>
    </citation>
    <scope>NUCLEOTIDE SEQUENCE [LARGE SCALE GENOMIC DNA]</scope>
    <source>
        <strain evidence="9 10">NBRC 109088</strain>
    </source>
</reference>
<feature type="domain" description="Porphobilinogen deaminase C-terminal" evidence="8">
    <location>
        <begin position="250"/>
        <end position="320"/>
    </location>
</feature>
<evidence type="ECO:0000256" key="5">
    <source>
        <dbReference type="ARBA" id="ARBA00048169"/>
    </source>
</evidence>
<evidence type="ECO:0000259" key="8">
    <source>
        <dbReference type="Pfam" id="PF03900"/>
    </source>
</evidence>
<comment type="function">
    <text evidence="1 6">Tetrapolymerization of the monopyrrole PBG into the hydroxymethylbilane pre-uroporphyrinogen in several discrete steps.</text>
</comment>
<comment type="miscellaneous">
    <text evidence="6">The porphobilinogen subunits are added to the dipyrromethane group.</text>
</comment>
<dbReference type="Pfam" id="PF01379">
    <property type="entry name" value="Porphobil_deam"/>
    <property type="match status" value="1"/>
</dbReference>
<evidence type="ECO:0000256" key="1">
    <source>
        <dbReference type="ARBA" id="ARBA00002869"/>
    </source>
</evidence>
<protein>
    <recommendedName>
        <fullName evidence="6">Porphobilinogen deaminase</fullName>
        <shortName evidence="6">PBG</shortName>
        <ecNumber evidence="6">2.5.1.61</ecNumber>
    </recommendedName>
    <alternativeName>
        <fullName evidence="6">Hydroxymethylbilane synthase</fullName>
        <shortName evidence="6">HMBS</shortName>
    </alternativeName>
    <alternativeName>
        <fullName evidence="6">Pre-uroporphyrinogen synthase</fullName>
    </alternativeName>
</protein>
<evidence type="ECO:0000256" key="2">
    <source>
        <dbReference type="ARBA" id="ARBA00005638"/>
    </source>
</evidence>
<name>A0ABQ4EY74_9ACTN</name>
<evidence type="ECO:0000256" key="6">
    <source>
        <dbReference type="HAMAP-Rule" id="MF_00260"/>
    </source>
</evidence>
<sequence>MTTASAGAFYAELSDRLGGGSVRIGTRTTPLALAQTDRVIDALRMVVPGLSTTIVKIQTSADLWSGDLSQFGGKGNFTKEIDRALIAGRVDIAVHSMKDVPGDVPLPPGTEFGAYLERGDVHDVVIIRDGGPLAELAAGARIGTSAVRRRAQLALYRPDLILERVRGGIDSRIKKLDGGEYDALILARTGLERIGLQDRITEVLPTAWSDGKTIAMVPAVGAAVIGVQARSSDGPIMRLLQEISHAATATAITAERVMLHMLQGHCNSPIAGHAHVAPDGKLSLFGMVFNRDGSAWVRAHNWGPTDDPASLGAVVAGDLLHQGARRLIMATRK</sequence>
<dbReference type="InterPro" id="IPR036803">
    <property type="entry name" value="Porphobilinogen_deaminase_C_sf"/>
</dbReference>
<dbReference type="InterPro" id="IPR022418">
    <property type="entry name" value="Porphobilinogen_deaminase_C"/>
</dbReference>
<evidence type="ECO:0000313" key="9">
    <source>
        <dbReference type="EMBL" id="GIG99607.1"/>
    </source>
</evidence>
<dbReference type="HAMAP" id="MF_00260">
    <property type="entry name" value="Porphobil_deam"/>
    <property type="match status" value="1"/>
</dbReference>
<dbReference type="SUPFAM" id="SSF54782">
    <property type="entry name" value="Porphobilinogen deaminase (hydroxymethylbilane synthase), C-terminal domain"/>
    <property type="match status" value="1"/>
</dbReference>
<evidence type="ECO:0000256" key="4">
    <source>
        <dbReference type="ARBA" id="ARBA00023244"/>
    </source>
</evidence>
<comment type="caution">
    <text evidence="9">The sequence shown here is derived from an EMBL/GenBank/DDBJ whole genome shotgun (WGS) entry which is preliminary data.</text>
</comment>
<dbReference type="PIRSF" id="PIRSF001438">
    <property type="entry name" value="4pyrrol_synth_OHMeBilane_synth"/>
    <property type="match status" value="1"/>
</dbReference>
<comment type="cofactor">
    <cofactor evidence="6">
        <name>dipyrromethane</name>
        <dbReference type="ChEBI" id="CHEBI:60342"/>
    </cofactor>
    <text evidence="6">Binds 1 dipyrromethane group covalently.</text>
</comment>
<dbReference type="InterPro" id="IPR022419">
    <property type="entry name" value="Porphobilin_deaminase_cofac_BS"/>
</dbReference>
<dbReference type="SUPFAM" id="SSF53850">
    <property type="entry name" value="Periplasmic binding protein-like II"/>
    <property type="match status" value="1"/>
</dbReference>
<dbReference type="PRINTS" id="PR00151">
    <property type="entry name" value="PORPHBDMNASE"/>
</dbReference>
<evidence type="ECO:0000256" key="3">
    <source>
        <dbReference type="ARBA" id="ARBA00022679"/>
    </source>
</evidence>
<accession>A0ABQ4EY74</accession>
<dbReference type="EMBL" id="BONX01000046">
    <property type="protein sequence ID" value="GIG99607.1"/>
    <property type="molecule type" value="Genomic_DNA"/>
</dbReference>
<dbReference type="Gene3D" id="3.40.190.10">
    <property type="entry name" value="Periplasmic binding protein-like II"/>
    <property type="match status" value="2"/>
</dbReference>
<gene>
    <name evidence="9" type="primary">hemC2</name>
    <name evidence="6" type="synonym">hemC</name>
    <name evidence="9" type="ORF">Pma05_61800</name>
</gene>
<organism evidence="9 10">
    <name type="scientific">Plantactinospora mayteni</name>
    <dbReference type="NCBI Taxonomy" id="566021"/>
    <lineage>
        <taxon>Bacteria</taxon>
        <taxon>Bacillati</taxon>
        <taxon>Actinomycetota</taxon>
        <taxon>Actinomycetes</taxon>
        <taxon>Micromonosporales</taxon>
        <taxon>Micromonosporaceae</taxon>
        <taxon>Plantactinospora</taxon>
    </lineage>
</organism>
<feature type="domain" description="Porphobilinogen deaminase N-terminal" evidence="7">
    <location>
        <begin position="22"/>
        <end position="235"/>
    </location>
</feature>
<keyword evidence="10" id="KW-1185">Reference proteome</keyword>
<dbReference type="Gene3D" id="3.30.160.40">
    <property type="entry name" value="Porphobilinogen deaminase, C-terminal domain"/>
    <property type="match status" value="1"/>
</dbReference>
<proteinExistence type="inferred from homology"/>
<dbReference type="PANTHER" id="PTHR11557">
    <property type="entry name" value="PORPHOBILINOGEN DEAMINASE"/>
    <property type="match status" value="1"/>
</dbReference>
<dbReference type="RefSeq" id="WP_239313412.1">
    <property type="nucleotide sequence ID" value="NZ_BAAAZQ010000001.1"/>
</dbReference>
<keyword evidence="3 6" id="KW-0808">Transferase</keyword>
<comment type="subunit">
    <text evidence="6">Monomer.</text>
</comment>
<comment type="catalytic activity">
    <reaction evidence="5 6">
        <text>4 porphobilinogen + H2O = hydroxymethylbilane + 4 NH4(+)</text>
        <dbReference type="Rhea" id="RHEA:13185"/>
        <dbReference type="ChEBI" id="CHEBI:15377"/>
        <dbReference type="ChEBI" id="CHEBI:28938"/>
        <dbReference type="ChEBI" id="CHEBI:57845"/>
        <dbReference type="ChEBI" id="CHEBI:58126"/>
        <dbReference type="EC" id="2.5.1.61"/>
    </reaction>
</comment>
<dbReference type="Proteomes" id="UP000621500">
    <property type="component" value="Unassembled WGS sequence"/>
</dbReference>